<name>A0AAW1HJW3_SAPOF</name>
<dbReference type="GO" id="GO:0003676">
    <property type="term" value="F:nucleic acid binding"/>
    <property type="evidence" value="ECO:0007669"/>
    <property type="project" value="InterPro"/>
</dbReference>
<dbReference type="InterPro" id="IPR001878">
    <property type="entry name" value="Znf_CCHC"/>
</dbReference>
<proteinExistence type="predicted"/>
<evidence type="ECO:0000313" key="3">
    <source>
        <dbReference type="EMBL" id="KAK9677021.1"/>
    </source>
</evidence>
<evidence type="ECO:0000313" key="4">
    <source>
        <dbReference type="Proteomes" id="UP001443914"/>
    </source>
</evidence>
<dbReference type="InterPro" id="IPR036691">
    <property type="entry name" value="Endo/exonu/phosph_ase_sf"/>
</dbReference>
<dbReference type="GO" id="GO:0003824">
    <property type="term" value="F:catalytic activity"/>
    <property type="evidence" value="ECO:0007669"/>
    <property type="project" value="InterPro"/>
</dbReference>
<dbReference type="PANTHER" id="PTHR31286:SF165">
    <property type="entry name" value="DUF4283 DOMAIN-CONTAINING PROTEIN"/>
    <property type="match status" value="1"/>
</dbReference>
<organism evidence="3 4">
    <name type="scientific">Saponaria officinalis</name>
    <name type="common">Common soapwort</name>
    <name type="synonym">Lychnis saponaria</name>
    <dbReference type="NCBI Taxonomy" id="3572"/>
    <lineage>
        <taxon>Eukaryota</taxon>
        <taxon>Viridiplantae</taxon>
        <taxon>Streptophyta</taxon>
        <taxon>Embryophyta</taxon>
        <taxon>Tracheophyta</taxon>
        <taxon>Spermatophyta</taxon>
        <taxon>Magnoliopsida</taxon>
        <taxon>eudicotyledons</taxon>
        <taxon>Gunneridae</taxon>
        <taxon>Pentapetalae</taxon>
        <taxon>Caryophyllales</taxon>
        <taxon>Caryophyllaceae</taxon>
        <taxon>Caryophylleae</taxon>
        <taxon>Saponaria</taxon>
    </lineage>
</organism>
<dbReference type="Gene3D" id="3.60.10.10">
    <property type="entry name" value="Endonuclease/exonuclease/phosphatase"/>
    <property type="match status" value="1"/>
</dbReference>
<keyword evidence="1" id="KW-0479">Metal-binding</keyword>
<protein>
    <recommendedName>
        <fullName evidence="2">CCHC-type domain-containing protein</fullName>
    </recommendedName>
</protein>
<dbReference type="InterPro" id="IPR040256">
    <property type="entry name" value="At4g02000-like"/>
</dbReference>
<gene>
    <name evidence="3" type="ORF">RND81_11G116500</name>
</gene>
<dbReference type="AlphaFoldDB" id="A0AAW1HJW3"/>
<dbReference type="Proteomes" id="UP001443914">
    <property type="component" value="Unassembled WGS sequence"/>
</dbReference>
<evidence type="ECO:0000259" key="2">
    <source>
        <dbReference type="PROSITE" id="PS50158"/>
    </source>
</evidence>
<dbReference type="Pfam" id="PF03372">
    <property type="entry name" value="Exo_endo_phos"/>
    <property type="match status" value="1"/>
</dbReference>
<dbReference type="InterPro" id="IPR005135">
    <property type="entry name" value="Endo/exonuclease/phosphatase"/>
</dbReference>
<dbReference type="EMBL" id="JBDFQZ010000011">
    <property type="protein sequence ID" value="KAK9677021.1"/>
    <property type="molecule type" value="Genomic_DNA"/>
</dbReference>
<evidence type="ECO:0000256" key="1">
    <source>
        <dbReference type="PROSITE-ProRule" id="PRU00047"/>
    </source>
</evidence>
<comment type="caution">
    <text evidence="3">The sequence shown here is derived from an EMBL/GenBank/DDBJ whole genome shotgun (WGS) entry which is preliminary data.</text>
</comment>
<feature type="domain" description="CCHC-type" evidence="2">
    <location>
        <begin position="91"/>
        <end position="106"/>
    </location>
</feature>
<keyword evidence="1" id="KW-0863">Zinc-finger</keyword>
<sequence length="500" mass="55071">MDKVSVVPIWILFPGLDPYLWSDVVLSKMASKIGKPLFADKTTTCKGRLSFARVMVEADVATSLPDHVWINTSYAEPYAQRVEYEWVPYYCKECGKLGHLVDTCRQRIEKMKLAEQARDREVAKNTVATDQVLNGAASKPAMEVPDGITEGSGCKVLGGTSDPGVISASQTGVEADSGCVELGRASPSLIQAPYTSEAVMHSGWPVLGPPSPHLNSPFSLARRSGIPGLVNGGNAPPFVTSNSFDAIGCNNPLKLKEVSDFLAQNNMDVFGLLETRIKVGKALKTLKAKFGSYRVFHNYDKHVNGRIWVLWNPRTVAVNLVDVHDQVIHVQVQHHGSGVQFGVSVVYASNDALKRESLWASLCRMHSITKEWVILGDFNVVRDIQERVSTTLPNLSDILAFNQCVLQCELEDLQSQGCEYTWTKKQEGGARVCYKLDRVMANASWVQRFSSSVVSFLPAGISDHSPAIGTVFDEQRHGSCFSYLDCWSEDPDFHKLVSEA</sequence>
<dbReference type="GO" id="GO:0008270">
    <property type="term" value="F:zinc ion binding"/>
    <property type="evidence" value="ECO:0007669"/>
    <property type="project" value="UniProtKB-KW"/>
</dbReference>
<dbReference type="PANTHER" id="PTHR31286">
    <property type="entry name" value="GLYCINE-RICH CELL WALL STRUCTURAL PROTEIN 1.8-LIKE"/>
    <property type="match status" value="1"/>
</dbReference>
<dbReference type="PROSITE" id="PS50158">
    <property type="entry name" value="ZF_CCHC"/>
    <property type="match status" value="1"/>
</dbReference>
<keyword evidence="4" id="KW-1185">Reference proteome</keyword>
<dbReference type="SUPFAM" id="SSF56219">
    <property type="entry name" value="DNase I-like"/>
    <property type="match status" value="1"/>
</dbReference>
<accession>A0AAW1HJW3</accession>
<keyword evidence="1" id="KW-0862">Zinc</keyword>
<reference evidence="3" key="1">
    <citation type="submission" date="2024-03" db="EMBL/GenBank/DDBJ databases">
        <title>WGS assembly of Saponaria officinalis var. Norfolk2.</title>
        <authorList>
            <person name="Jenkins J."/>
            <person name="Shu S."/>
            <person name="Grimwood J."/>
            <person name="Barry K."/>
            <person name="Goodstein D."/>
            <person name="Schmutz J."/>
            <person name="Leebens-Mack J."/>
            <person name="Osbourn A."/>
        </authorList>
    </citation>
    <scope>NUCLEOTIDE SEQUENCE [LARGE SCALE GENOMIC DNA]</scope>
    <source>
        <strain evidence="3">JIC</strain>
    </source>
</reference>